<protein>
    <submittedName>
        <fullName evidence="2">Uncharacterized protein</fullName>
    </submittedName>
</protein>
<evidence type="ECO:0000256" key="1">
    <source>
        <dbReference type="SAM" id="MobiDB-lite"/>
    </source>
</evidence>
<dbReference type="EMBL" id="FLQV01000270">
    <property type="protein sequence ID" value="SBS87375.1"/>
    <property type="molecule type" value="Genomic_DNA"/>
</dbReference>
<dbReference type="AlphaFoldDB" id="A0A1A8W384"/>
<evidence type="ECO:0000313" key="2">
    <source>
        <dbReference type="EMBL" id="SBS87375.1"/>
    </source>
</evidence>
<proteinExistence type="predicted"/>
<accession>A0A1A8W384</accession>
<reference evidence="3" key="1">
    <citation type="submission" date="2016-05" db="EMBL/GenBank/DDBJ databases">
        <authorList>
            <person name="Naeem Raeece"/>
        </authorList>
    </citation>
    <scope>NUCLEOTIDE SEQUENCE [LARGE SCALE GENOMIC DNA]</scope>
</reference>
<name>A0A1A8W384_PLAOA</name>
<sequence>MVRFPNCEWVRSTQPFAWLSPISAVYLNRLCKKHNFKNEERLGKKNNLGTYFLKNCDHDISSKIDSKISVFATRGKGKKKKKKKKKKRFNQITFYKNYQTVGACENSQITPANCAIELIGRCKKGRAKSGTGRSGTGRSGTGRKAERGEKRNGAKSGTGRKANRGEKLTGEKS</sequence>
<feature type="compositionally biased region" description="Basic and acidic residues" evidence="1">
    <location>
        <begin position="143"/>
        <end position="152"/>
    </location>
</feature>
<dbReference type="Proteomes" id="UP000078546">
    <property type="component" value="Unassembled WGS sequence"/>
</dbReference>
<organism evidence="2 3">
    <name type="scientific">Plasmodium ovale curtisi</name>
    <dbReference type="NCBI Taxonomy" id="864141"/>
    <lineage>
        <taxon>Eukaryota</taxon>
        <taxon>Sar</taxon>
        <taxon>Alveolata</taxon>
        <taxon>Apicomplexa</taxon>
        <taxon>Aconoidasida</taxon>
        <taxon>Haemosporida</taxon>
        <taxon>Plasmodiidae</taxon>
        <taxon>Plasmodium</taxon>
        <taxon>Plasmodium (Plasmodium)</taxon>
    </lineage>
</organism>
<gene>
    <name evidence="2" type="ORF">POVCU1_014440</name>
</gene>
<feature type="region of interest" description="Disordered" evidence="1">
    <location>
        <begin position="125"/>
        <end position="173"/>
    </location>
</feature>
<feature type="compositionally biased region" description="Basic and acidic residues" evidence="1">
    <location>
        <begin position="163"/>
        <end position="173"/>
    </location>
</feature>
<evidence type="ECO:0000313" key="3">
    <source>
        <dbReference type="Proteomes" id="UP000078546"/>
    </source>
</evidence>